<proteinExistence type="predicted"/>
<name>A0A2A6RP60_9CHLR</name>
<dbReference type="GO" id="GO:0032259">
    <property type="term" value="P:methylation"/>
    <property type="evidence" value="ECO:0007669"/>
    <property type="project" value="UniProtKB-KW"/>
</dbReference>
<evidence type="ECO:0000256" key="5">
    <source>
        <dbReference type="ARBA" id="ARBA00022747"/>
    </source>
</evidence>
<dbReference type="GO" id="GO:0009007">
    <property type="term" value="F:site-specific DNA-methyltransferase (adenine-specific) activity"/>
    <property type="evidence" value="ECO:0007669"/>
    <property type="project" value="UniProtKB-EC"/>
</dbReference>
<keyword evidence="2" id="KW-0489">Methyltransferase</keyword>
<accession>A0A2A6RP60</accession>
<keyword evidence="4" id="KW-0949">S-adenosyl-L-methionine</keyword>
<dbReference type="InterPro" id="IPR002052">
    <property type="entry name" value="DNA_methylase_N6_adenine_CS"/>
</dbReference>
<dbReference type="Gene3D" id="3.40.50.150">
    <property type="entry name" value="Vaccinia Virus protein VP39"/>
    <property type="match status" value="1"/>
</dbReference>
<dbReference type="InterPro" id="IPR025931">
    <property type="entry name" value="TaqI_C"/>
</dbReference>
<evidence type="ECO:0000256" key="2">
    <source>
        <dbReference type="ARBA" id="ARBA00022603"/>
    </source>
</evidence>
<dbReference type="Pfam" id="PF12950">
    <property type="entry name" value="TaqI_C"/>
    <property type="match status" value="1"/>
</dbReference>
<evidence type="ECO:0000313" key="10">
    <source>
        <dbReference type="EMBL" id="PDW04837.1"/>
    </source>
</evidence>
<evidence type="ECO:0000313" key="11">
    <source>
        <dbReference type="Proteomes" id="UP000220527"/>
    </source>
</evidence>
<dbReference type="InterPro" id="IPR011639">
    <property type="entry name" value="MethylTrfase_TaqI-like_dom"/>
</dbReference>
<keyword evidence="11" id="KW-1185">Reference proteome</keyword>
<dbReference type="PRINTS" id="PR00507">
    <property type="entry name" value="N12N6MTFRASE"/>
</dbReference>
<feature type="domain" description="Type II methyltransferase M.TaqI-like" evidence="8">
    <location>
        <begin position="467"/>
        <end position="686"/>
    </location>
</feature>
<reference evidence="11" key="1">
    <citation type="submission" date="2017-08" db="EMBL/GenBank/DDBJ databases">
        <authorList>
            <person name="Grouzdev D.S."/>
            <person name="Gaisin V.A."/>
            <person name="Rysina M.S."/>
            <person name="Gorlenko V.M."/>
        </authorList>
    </citation>
    <scope>NUCLEOTIDE SEQUENCE [LARGE SCALE GENOMIC DNA]</scope>
    <source>
        <strain evidence="11">Kir15-3F</strain>
    </source>
</reference>
<dbReference type="PROSITE" id="PS00092">
    <property type="entry name" value="N6_MTASE"/>
    <property type="match status" value="1"/>
</dbReference>
<sequence>MLPLTTIQRHLDQAGQPNALRDLFAQTLNWGRMAGQGQQVAVGAPLHQTLVAQPLAKLGAIPVFGIFWPDLKLPNVTQRRAVHQALAPVAFEHLLCYVTQDGRQLAFVWARDRGGQRVELRTLPYEQGTSARTTLERLAALAFRLDEFDMLGQVATATVLQRLNAAFDVEVVTKQFFATYRRCFEQVEAALRGIAEEHARRLFVQKLFNRLMFIVFLERKGWLRYAGRTDYLRALWEAHLQERITDPAANFYTSRLKLLFFTGLNTPNEVNVVDIQRNHVLAERIGHVPYLNGGLFEEEADDRDDAILLPDAALAETITDLFYRFNFTVSESTPFDIEVAVDPEMLGKVFEELVTGRHESGSYYTPRPIVAFMCREGLKGYLQRHLPHEPPAALAALVDQREAKHLRDPELLLATLKRVRACDPACGSGAYLLGMLQELLALRSSLFTSRHVDAVTTYQRKLEIIQNNIYGVDLDPFAVNIARLRLWLSLVVEYEGDDPPPLPNLDYKVEVGDSLSAPDPSGGLQTDMFRKQQIVDLFVLKEQYLRTHGSAKLALREQVAAQERTIAAWAHPQGGVQGFDWAVEFAEVFADGGFDIVVANPPYVRQELIKALKPTLKNIYPDVYVGTADLYIYFYARALQSLRDGGMLCFITPNKWFRAGYGEKLRTLMQQLALRILIDFGDAPVFQATTYPSIIIASKESAPANQQVLALTWPSGRPLGEFMDALDEANRAQAERNPNAPSLEQRYLSSSGWNLAGNATYRILAQMRAAGKPLGEYVGGKFYRGILTGLNDAFVVNQVARDALIAEHPSSAALLKPFLRGRDVKRWRVEETGQYLIKIESSENVTHPWSGKTAAAAECVFNKTYPAIAAHFAHYRDALIARSDQGHYYWELRSCAYWQAFEQPKIVYPDIAKEARFAFREQVAYFGNTAYCIPRTDYYLLAVLNSTPITFFYTELSSQVRGGYLRFIYQYVEQLPIPTAPPAEREALAGLAKQCLAAQGQGAQVAAWEAEIDERVARLYGISAADLEGLKGT</sequence>
<comment type="catalytic activity">
    <reaction evidence="7">
        <text>a 2'-deoxyadenosine in DNA + S-adenosyl-L-methionine = an N(6)-methyl-2'-deoxyadenosine in DNA + S-adenosyl-L-homocysteine + H(+)</text>
        <dbReference type="Rhea" id="RHEA:15197"/>
        <dbReference type="Rhea" id="RHEA-COMP:12418"/>
        <dbReference type="Rhea" id="RHEA-COMP:12419"/>
        <dbReference type="ChEBI" id="CHEBI:15378"/>
        <dbReference type="ChEBI" id="CHEBI:57856"/>
        <dbReference type="ChEBI" id="CHEBI:59789"/>
        <dbReference type="ChEBI" id="CHEBI:90615"/>
        <dbReference type="ChEBI" id="CHEBI:90616"/>
        <dbReference type="EC" id="2.1.1.72"/>
    </reaction>
</comment>
<dbReference type="RefSeq" id="WP_097642249.1">
    <property type="nucleotide sequence ID" value="NZ_NQWI01000003.1"/>
</dbReference>
<dbReference type="GO" id="GO:0003677">
    <property type="term" value="F:DNA binding"/>
    <property type="evidence" value="ECO:0007669"/>
    <property type="project" value="UniProtKB-KW"/>
</dbReference>
<dbReference type="AlphaFoldDB" id="A0A2A6RP60"/>
<organism evidence="10 11">
    <name type="scientific">Candidatus Viridilinea mediisalina</name>
    <dbReference type="NCBI Taxonomy" id="2024553"/>
    <lineage>
        <taxon>Bacteria</taxon>
        <taxon>Bacillati</taxon>
        <taxon>Chloroflexota</taxon>
        <taxon>Chloroflexia</taxon>
        <taxon>Chloroflexales</taxon>
        <taxon>Chloroflexineae</taxon>
        <taxon>Oscillochloridaceae</taxon>
        <taxon>Candidatus Viridilinea</taxon>
    </lineage>
</organism>
<dbReference type="GO" id="GO:0009307">
    <property type="term" value="P:DNA restriction-modification system"/>
    <property type="evidence" value="ECO:0007669"/>
    <property type="project" value="UniProtKB-KW"/>
</dbReference>
<evidence type="ECO:0000259" key="8">
    <source>
        <dbReference type="Pfam" id="PF07669"/>
    </source>
</evidence>
<comment type="caution">
    <text evidence="10">The sequence shown here is derived from an EMBL/GenBank/DDBJ whole genome shotgun (WGS) entry which is preliminary data.</text>
</comment>
<dbReference type="SUPFAM" id="SSF53335">
    <property type="entry name" value="S-adenosyl-L-methionine-dependent methyltransferases"/>
    <property type="match status" value="1"/>
</dbReference>
<evidence type="ECO:0000259" key="9">
    <source>
        <dbReference type="Pfam" id="PF12950"/>
    </source>
</evidence>
<protein>
    <recommendedName>
        <fullName evidence="1">site-specific DNA-methyltransferase (adenine-specific)</fullName>
        <ecNumber evidence="1">2.1.1.72</ecNumber>
    </recommendedName>
</protein>
<evidence type="ECO:0000256" key="6">
    <source>
        <dbReference type="ARBA" id="ARBA00023125"/>
    </source>
</evidence>
<dbReference type="EMBL" id="NQWI01000003">
    <property type="protein sequence ID" value="PDW04837.1"/>
    <property type="molecule type" value="Genomic_DNA"/>
</dbReference>
<evidence type="ECO:0000256" key="4">
    <source>
        <dbReference type="ARBA" id="ARBA00022691"/>
    </source>
</evidence>
<dbReference type="EC" id="2.1.1.72" evidence="1"/>
<evidence type="ECO:0000256" key="7">
    <source>
        <dbReference type="ARBA" id="ARBA00047942"/>
    </source>
</evidence>
<dbReference type="InterPro" id="IPR050953">
    <property type="entry name" value="N4_N6_ade-DNA_methylase"/>
</dbReference>
<evidence type="ECO:0000256" key="1">
    <source>
        <dbReference type="ARBA" id="ARBA00011900"/>
    </source>
</evidence>
<keyword evidence="3" id="KW-0808">Transferase</keyword>
<feature type="domain" description="TaqI-like C-terminal specificity" evidence="9">
    <location>
        <begin position="816"/>
        <end position="977"/>
    </location>
</feature>
<keyword evidence="5" id="KW-0680">Restriction system</keyword>
<gene>
    <name evidence="10" type="ORF">CJ255_01110</name>
</gene>
<dbReference type="REBASE" id="279108">
    <property type="entry name" value="Cba153FORF1110P"/>
</dbReference>
<dbReference type="Proteomes" id="UP000220527">
    <property type="component" value="Unassembled WGS sequence"/>
</dbReference>
<dbReference type="InterPro" id="IPR029063">
    <property type="entry name" value="SAM-dependent_MTases_sf"/>
</dbReference>
<keyword evidence="6" id="KW-0238">DNA-binding</keyword>
<dbReference type="PANTHER" id="PTHR33841">
    <property type="entry name" value="DNA METHYLTRANSFERASE YEEA-RELATED"/>
    <property type="match status" value="1"/>
</dbReference>
<dbReference type="Pfam" id="PF07669">
    <property type="entry name" value="Eco57I"/>
    <property type="match status" value="1"/>
</dbReference>
<dbReference type="OrthoDB" id="9815272at2"/>
<evidence type="ECO:0000256" key="3">
    <source>
        <dbReference type="ARBA" id="ARBA00022679"/>
    </source>
</evidence>
<dbReference type="PANTHER" id="PTHR33841:SF1">
    <property type="entry name" value="DNA METHYLTRANSFERASE A"/>
    <property type="match status" value="1"/>
</dbReference>